<evidence type="ECO:0000313" key="2">
    <source>
        <dbReference type="EMBL" id="KAK7027786.1"/>
    </source>
</evidence>
<feature type="region of interest" description="Disordered" evidence="1">
    <location>
        <begin position="379"/>
        <end position="426"/>
    </location>
</feature>
<comment type="caution">
    <text evidence="2">The sequence shown here is derived from an EMBL/GenBank/DDBJ whole genome shotgun (WGS) entry which is preliminary data.</text>
</comment>
<dbReference type="AlphaFoldDB" id="A0AAW0BLH3"/>
<evidence type="ECO:0000313" key="3">
    <source>
        <dbReference type="Proteomes" id="UP001362999"/>
    </source>
</evidence>
<accession>A0AAW0BLH3</accession>
<keyword evidence="3" id="KW-1185">Reference proteome</keyword>
<feature type="compositionally biased region" description="Low complexity" evidence="1">
    <location>
        <begin position="379"/>
        <end position="392"/>
    </location>
</feature>
<organism evidence="2 3">
    <name type="scientific">Favolaschia claudopus</name>
    <dbReference type="NCBI Taxonomy" id="2862362"/>
    <lineage>
        <taxon>Eukaryota</taxon>
        <taxon>Fungi</taxon>
        <taxon>Dikarya</taxon>
        <taxon>Basidiomycota</taxon>
        <taxon>Agaricomycotina</taxon>
        <taxon>Agaricomycetes</taxon>
        <taxon>Agaricomycetidae</taxon>
        <taxon>Agaricales</taxon>
        <taxon>Marasmiineae</taxon>
        <taxon>Mycenaceae</taxon>
        <taxon>Favolaschia</taxon>
    </lineage>
</organism>
<protein>
    <submittedName>
        <fullName evidence="2">Uncharacterized protein</fullName>
    </submittedName>
</protein>
<gene>
    <name evidence="2" type="ORF">R3P38DRAFT_950449</name>
</gene>
<dbReference type="EMBL" id="JAWWNJ010000029">
    <property type="protein sequence ID" value="KAK7027786.1"/>
    <property type="molecule type" value="Genomic_DNA"/>
</dbReference>
<evidence type="ECO:0000256" key="1">
    <source>
        <dbReference type="SAM" id="MobiDB-lite"/>
    </source>
</evidence>
<sequence>MPLVETFREEVASLVCMFMRHHTKGLHQFKVLVKLYREVSPAEKDFDAHEFYEKLRLSTELIQTRKSQQDPEAVPLRIFLTQVFPEKNFVAFDNEWRIAYGRDSGRAAKTTEVDARYKERKAKALNLKHQGNVKIRLSHTELVDNSQNHWTFSYDQRDDLDRILCRVNLLYIKKKTADHLPSNSHFYETKALQTALAAHFDNELNPMAWDIPLFRLLCSGSATFEFTLYCDLPSNLVVRLPDDPVGELQWNAKVLCFRNLYRLGTSPGYVLKDFTGVLRHSQRLGIEDGMTLSGSLSWEDVLRQWSSEPRASQRLSLRVPSAKASLESASMPGSHPMNLNPGNATPAKISPCTTPQIQTTIAIIDRPAQAPAPAAGIANLPQQSSSQHSSPPIRGTPTRYAVPNLGGSTAGAPPAAVSSDSGKKPSKIGFFRKLLNAVGFGGG</sequence>
<proteinExistence type="predicted"/>
<reference evidence="2 3" key="1">
    <citation type="journal article" date="2024" name="J Genomics">
        <title>Draft genome sequencing and assembly of Favolaschia claudopus CIRM-BRFM 2984 isolated from oak limbs.</title>
        <authorList>
            <person name="Navarro D."/>
            <person name="Drula E."/>
            <person name="Chaduli D."/>
            <person name="Cazenave R."/>
            <person name="Ahrendt S."/>
            <person name="Wang J."/>
            <person name="Lipzen A."/>
            <person name="Daum C."/>
            <person name="Barry K."/>
            <person name="Grigoriev I.V."/>
            <person name="Favel A."/>
            <person name="Rosso M.N."/>
            <person name="Martin F."/>
        </authorList>
    </citation>
    <scope>NUCLEOTIDE SEQUENCE [LARGE SCALE GENOMIC DNA]</scope>
    <source>
        <strain evidence="2 3">CIRM-BRFM 2984</strain>
    </source>
</reference>
<dbReference type="Proteomes" id="UP001362999">
    <property type="component" value="Unassembled WGS sequence"/>
</dbReference>
<name>A0AAW0BLH3_9AGAR</name>